<name>A0ACC3B6T4_9EURO</name>
<organism evidence="1 2">
    <name type="scientific">Aspergillus melleus</name>
    <dbReference type="NCBI Taxonomy" id="138277"/>
    <lineage>
        <taxon>Eukaryota</taxon>
        <taxon>Fungi</taxon>
        <taxon>Dikarya</taxon>
        <taxon>Ascomycota</taxon>
        <taxon>Pezizomycotina</taxon>
        <taxon>Eurotiomycetes</taxon>
        <taxon>Eurotiomycetidae</taxon>
        <taxon>Eurotiales</taxon>
        <taxon>Aspergillaceae</taxon>
        <taxon>Aspergillus</taxon>
        <taxon>Aspergillus subgen. Circumdati</taxon>
    </lineage>
</organism>
<accession>A0ACC3B6T4</accession>
<sequence>MDHNVAEFQALVEHVGSSLEEIAASNGSDGARWSTMTVRVCDEIEKADPRISAVEIK</sequence>
<dbReference type="EMBL" id="JAOPJF010000020">
    <property type="protein sequence ID" value="KAK1146003.1"/>
    <property type="molecule type" value="Genomic_DNA"/>
</dbReference>
<protein>
    <submittedName>
        <fullName evidence="1">Uncharacterized protein</fullName>
    </submittedName>
</protein>
<reference evidence="1 2" key="1">
    <citation type="journal article" date="2023" name="ACS Omega">
        <title>Identification of the Neoaspergillic Acid Biosynthesis Gene Cluster by Establishing an In Vitro CRISPR-Ribonucleoprotein Genetic System in Aspergillus melleus.</title>
        <authorList>
            <person name="Yuan B."/>
            <person name="Grau M.F."/>
            <person name="Murata R.M."/>
            <person name="Torok T."/>
            <person name="Venkateswaran K."/>
            <person name="Stajich J.E."/>
            <person name="Wang C.C.C."/>
        </authorList>
    </citation>
    <scope>NUCLEOTIDE SEQUENCE [LARGE SCALE GENOMIC DNA]</scope>
    <source>
        <strain evidence="1 2">IMV 1140</strain>
    </source>
</reference>
<keyword evidence="2" id="KW-1185">Reference proteome</keyword>
<evidence type="ECO:0000313" key="1">
    <source>
        <dbReference type="EMBL" id="KAK1146003.1"/>
    </source>
</evidence>
<proteinExistence type="predicted"/>
<evidence type="ECO:0000313" key="2">
    <source>
        <dbReference type="Proteomes" id="UP001177260"/>
    </source>
</evidence>
<dbReference type="Proteomes" id="UP001177260">
    <property type="component" value="Unassembled WGS sequence"/>
</dbReference>
<gene>
    <name evidence="1" type="ORF">N8T08_003651</name>
</gene>
<comment type="caution">
    <text evidence="1">The sequence shown here is derived from an EMBL/GenBank/DDBJ whole genome shotgun (WGS) entry which is preliminary data.</text>
</comment>